<reference evidence="3" key="1">
    <citation type="submission" date="2025-08" db="UniProtKB">
        <authorList>
            <consortium name="RefSeq"/>
        </authorList>
    </citation>
    <scope>IDENTIFICATION</scope>
    <source>
        <strain evidence="3">Quisiro</strain>
        <tissue evidence="3">Liver</tissue>
    </source>
</reference>
<dbReference type="CTD" id="137488445"/>
<organism evidence="2 3">
    <name type="scientific">Austrofundulus limnaeus</name>
    <name type="common">Annual killifish</name>
    <dbReference type="NCBI Taxonomy" id="52670"/>
    <lineage>
        <taxon>Eukaryota</taxon>
        <taxon>Metazoa</taxon>
        <taxon>Chordata</taxon>
        <taxon>Craniata</taxon>
        <taxon>Vertebrata</taxon>
        <taxon>Euteleostomi</taxon>
        <taxon>Actinopterygii</taxon>
        <taxon>Neopterygii</taxon>
        <taxon>Teleostei</taxon>
        <taxon>Neoteleostei</taxon>
        <taxon>Acanthomorphata</taxon>
        <taxon>Ovalentaria</taxon>
        <taxon>Atherinomorphae</taxon>
        <taxon>Cyprinodontiformes</taxon>
        <taxon>Rivulidae</taxon>
        <taxon>Austrofundulus</taxon>
    </lineage>
</organism>
<feature type="compositionally biased region" description="Basic and acidic residues" evidence="1">
    <location>
        <begin position="64"/>
        <end position="90"/>
    </location>
</feature>
<name>A0A2I4C9Y1_AUSLI</name>
<evidence type="ECO:0000313" key="3">
    <source>
        <dbReference type="RefSeq" id="XP_013876785.1"/>
    </source>
</evidence>
<accession>A0A2I4C9Y1</accession>
<dbReference type="OrthoDB" id="8850083at2759"/>
<proteinExistence type="predicted"/>
<protein>
    <submittedName>
        <fullName evidence="3">Uncharacterized protein c19h1orf94</fullName>
    </submittedName>
</protein>
<dbReference type="RefSeq" id="XP_013876785.1">
    <property type="nucleotide sequence ID" value="XM_014021331.1"/>
</dbReference>
<feature type="region of interest" description="Disordered" evidence="1">
    <location>
        <begin position="42"/>
        <end position="109"/>
    </location>
</feature>
<dbReference type="AlphaFoldDB" id="A0A2I4C9Y1"/>
<dbReference type="Proteomes" id="UP000192220">
    <property type="component" value="Unplaced"/>
</dbReference>
<feature type="compositionally biased region" description="Polar residues" evidence="1">
    <location>
        <begin position="48"/>
        <end position="62"/>
    </location>
</feature>
<evidence type="ECO:0000256" key="1">
    <source>
        <dbReference type="SAM" id="MobiDB-lite"/>
    </source>
</evidence>
<dbReference type="KEGG" id="alim:106526675"/>
<keyword evidence="2" id="KW-1185">Reference proteome</keyword>
<gene>
    <name evidence="3" type="primary">c19h1orf94</name>
</gene>
<dbReference type="InParanoid" id="A0A2I4C9Y1"/>
<evidence type="ECO:0000313" key="2">
    <source>
        <dbReference type="Proteomes" id="UP000192220"/>
    </source>
</evidence>
<sequence>MVKLVFRAFVPFPRSTWIHPNAPEDGLDRVCKVIWSRATELLRRGDRSPQSPTNEATASPHNEPSGRRPEEQQRKTKDSGSNEQDKRHNTDFTLRLPYRPNHRNEEEQKEAINLSLSRKHDEDKMKNHANFIHPSTQISGSRAKERQKKMDDFVLSKDKKQPHTDFSLPRPHPSGCKPLVEKPTQILSPAMQPEIKIKLENDAGDNVKIVENPPNKMCIPQIK</sequence>